<keyword evidence="2" id="KW-1185">Reference proteome</keyword>
<organism evidence="1 2">
    <name type="scientific">Entomophthora muscae</name>
    <dbReference type="NCBI Taxonomy" id="34485"/>
    <lineage>
        <taxon>Eukaryota</taxon>
        <taxon>Fungi</taxon>
        <taxon>Fungi incertae sedis</taxon>
        <taxon>Zoopagomycota</taxon>
        <taxon>Entomophthoromycotina</taxon>
        <taxon>Entomophthoromycetes</taxon>
        <taxon>Entomophthorales</taxon>
        <taxon>Entomophthoraceae</taxon>
        <taxon>Entomophthora</taxon>
    </lineage>
</organism>
<dbReference type="EMBL" id="QTSX02000808">
    <property type="protein sequence ID" value="KAJ9084779.1"/>
    <property type="molecule type" value="Genomic_DNA"/>
</dbReference>
<sequence>MSHNNSQGNIWYAGSPSKTPKINICILLKNNKASRSPDLKLKMDLMAGVIKMQLNTFGYNPQLAGFNYSIVPTPNGLVLKFSGYSQKIEEFTLKVLNRIKNDEISESSFKVYKDTLIQVKKNAQFDKPFNQVLELIKVALVENTWAQETLLSSLAPISYTQLSEFTKHLLSSAKMEMLVVGNMDQGSAR</sequence>
<reference evidence="1" key="1">
    <citation type="submission" date="2022-04" db="EMBL/GenBank/DDBJ databases">
        <title>Genome of the entomopathogenic fungus Entomophthora muscae.</title>
        <authorList>
            <person name="Elya C."/>
            <person name="Lovett B.R."/>
            <person name="Lee E."/>
            <person name="Macias A.M."/>
            <person name="Hajek A.E."/>
            <person name="De Bivort B.L."/>
            <person name="Kasson M.T."/>
            <person name="De Fine Licht H.H."/>
            <person name="Stajich J.E."/>
        </authorList>
    </citation>
    <scope>NUCLEOTIDE SEQUENCE</scope>
    <source>
        <strain evidence="1">Berkeley</strain>
    </source>
</reference>
<comment type="caution">
    <text evidence="1">The sequence shown here is derived from an EMBL/GenBank/DDBJ whole genome shotgun (WGS) entry which is preliminary data.</text>
</comment>
<accession>A0ACC2UDA4</accession>
<name>A0ACC2UDA4_9FUNG</name>
<dbReference type="Proteomes" id="UP001165960">
    <property type="component" value="Unassembled WGS sequence"/>
</dbReference>
<evidence type="ECO:0000313" key="2">
    <source>
        <dbReference type="Proteomes" id="UP001165960"/>
    </source>
</evidence>
<protein>
    <submittedName>
        <fullName evidence="1">Uncharacterized protein</fullName>
    </submittedName>
</protein>
<proteinExistence type="predicted"/>
<evidence type="ECO:0000313" key="1">
    <source>
        <dbReference type="EMBL" id="KAJ9084779.1"/>
    </source>
</evidence>
<gene>
    <name evidence="1" type="ORF">DSO57_1020721</name>
</gene>